<reference evidence="7" key="2">
    <citation type="submission" date="2020-09" db="EMBL/GenBank/DDBJ databases">
        <authorList>
            <person name="Sun Q."/>
            <person name="Zhou Y."/>
        </authorList>
    </citation>
    <scope>NUCLEOTIDE SEQUENCE</scope>
    <source>
        <strain evidence="7">CGMCC 1.15725</strain>
    </source>
</reference>
<evidence type="ECO:0000256" key="4">
    <source>
        <dbReference type="ARBA" id="ARBA00022825"/>
    </source>
</evidence>
<comment type="similarity">
    <text evidence="5">Belongs to the peptidase S8 family.</text>
</comment>
<dbReference type="GO" id="GO:0016485">
    <property type="term" value="P:protein processing"/>
    <property type="evidence" value="ECO:0007669"/>
    <property type="project" value="TreeGrafter"/>
</dbReference>
<keyword evidence="8" id="KW-1185">Reference proteome</keyword>
<dbReference type="InterPro" id="IPR036852">
    <property type="entry name" value="Peptidase_S8/S53_dom_sf"/>
</dbReference>
<protein>
    <recommendedName>
        <fullName evidence="6">Peptidase S8/S53 domain-containing protein</fullName>
    </recommendedName>
</protein>
<evidence type="ECO:0000256" key="3">
    <source>
        <dbReference type="ARBA" id="ARBA00022801"/>
    </source>
</evidence>
<evidence type="ECO:0000313" key="7">
    <source>
        <dbReference type="EMBL" id="GGF18373.1"/>
    </source>
</evidence>
<dbReference type="Pfam" id="PF00082">
    <property type="entry name" value="Peptidase_S8"/>
    <property type="match status" value="1"/>
</dbReference>
<sequence length="712" mass="72027">MTPTAEDLATTQLQLNNGLYAFQRGYFGANEEVAVYGTGVDLHPELAGRVDLGFDALAGTTGSTLDLDANGHDTAVAGVIAAARGNGGVEGVAPLSRITPVRIVDSTDTYNTSDAQLAAAIDWVRTQGIKISNNSWNAPGTSAQDVGATTFSANAPKTLAAYRRAIGAGGVEIWAAGNESKDQVDLFAGLPLLYPELQRGWVAVGSVDTSGVLSSFSNKCGAAAAWCLVAPGENVGLIYKTSGYATGSGTSFTTPQVAGAEALLLAAFPNLTPQTALQIILQTANKTGIYADTATYGQGLLDIERATRPVGAMTVATQGNVTYQATGTSVSLGSVFGMGLAHSTAQVPVVAQDAFQRGYATSLGSHVTAGVTNFDGVSRLGAFGRPDEVTWTDGSLRLSLIQSADPRLTAPGDAGGAKFTGTTTIAGVETRVGFGIDPGRLLESGRTPVSSALAGGMLAQGAVSNPYLALIDGAWSGGVATPFAGGTAVFAVANGRPLQRQGFDPQASDNGSTAAVVELAYRVGSSATLRGEAGVLEEQASILGATGTGAARVGNSRTEFAGLTGEVVLTPHLAAAGGLHAGLTDTAGRTGSLIQGTTAVTSFAAGLGLVETGALTPHGKWVLGASMPLRAASGEAQLVLPTAVDTSGAAVFSRVRAGLKADGREVDLQSAWSAPLTAQTALTGGLLWRQDPNNIRTAAAETVAAVRVDVQF</sequence>
<evidence type="ECO:0000256" key="1">
    <source>
        <dbReference type="ARBA" id="ARBA00022670"/>
    </source>
</evidence>
<dbReference type="GO" id="GO:0005886">
    <property type="term" value="C:plasma membrane"/>
    <property type="evidence" value="ECO:0007669"/>
    <property type="project" value="TreeGrafter"/>
</dbReference>
<dbReference type="InterPro" id="IPR034061">
    <property type="entry name" value="Peptidases_S8_Autotransporter"/>
</dbReference>
<dbReference type="RefSeq" id="WP_189046214.1">
    <property type="nucleotide sequence ID" value="NZ_BMJQ01000006.1"/>
</dbReference>
<dbReference type="PRINTS" id="PR00723">
    <property type="entry name" value="SUBTILISIN"/>
</dbReference>
<evidence type="ECO:0000256" key="2">
    <source>
        <dbReference type="ARBA" id="ARBA00022729"/>
    </source>
</evidence>
<dbReference type="PROSITE" id="PS51892">
    <property type="entry name" value="SUBTILASE"/>
    <property type="match status" value="1"/>
</dbReference>
<dbReference type="InterPro" id="IPR000209">
    <property type="entry name" value="Peptidase_S8/S53_dom"/>
</dbReference>
<dbReference type="AlphaFoldDB" id="A0A8J2YTC0"/>
<comment type="caution">
    <text evidence="5">Lacks conserved residue(s) required for the propagation of feature annotation.</text>
</comment>
<comment type="caution">
    <text evidence="7">The sequence shown here is derived from an EMBL/GenBank/DDBJ whole genome shotgun (WGS) entry which is preliminary data.</text>
</comment>
<dbReference type="Proteomes" id="UP000646365">
    <property type="component" value="Unassembled WGS sequence"/>
</dbReference>
<evidence type="ECO:0000256" key="5">
    <source>
        <dbReference type="PROSITE-ProRule" id="PRU01240"/>
    </source>
</evidence>
<evidence type="ECO:0000259" key="6">
    <source>
        <dbReference type="Pfam" id="PF00082"/>
    </source>
</evidence>
<organism evidence="7 8">
    <name type="scientific">Aliidongia dinghuensis</name>
    <dbReference type="NCBI Taxonomy" id="1867774"/>
    <lineage>
        <taxon>Bacteria</taxon>
        <taxon>Pseudomonadati</taxon>
        <taxon>Pseudomonadota</taxon>
        <taxon>Alphaproteobacteria</taxon>
        <taxon>Rhodospirillales</taxon>
        <taxon>Dongiaceae</taxon>
        <taxon>Aliidongia</taxon>
    </lineage>
</organism>
<dbReference type="Gene3D" id="3.40.50.200">
    <property type="entry name" value="Peptidase S8/S53 domain"/>
    <property type="match status" value="1"/>
</dbReference>
<dbReference type="GO" id="GO:0004252">
    <property type="term" value="F:serine-type endopeptidase activity"/>
    <property type="evidence" value="ECO:0007669"/>
    <property type="project" value="InterPro"/>
</dbReference>
<reference evidence="7" key="1">
    <citation type="journal article" date="2014" name="Int. J. Syst. Evol. Microbiol.">
        <title>Complete genome sequence of Corynebacterium casei LMG S-19264T (=DSM 44701T), isolated from a smear-ripened cheese.</title>
        <authorList>
            <consortium name="US DOE Joint Genome Institute (JGI-PGF)"/>
            <person name="Walter F."/>
            <person name="Albersmeier A."/>
            <person name="Kalinowski J."/>
            <person name="Ruckert C."/>
        </authorList>
    </citation>
    <scope>NUCLEOTIDE SEQUENCE</scope>
    <source>
        <strain evidence="7">CGMCC 1.15725</strain>
    </source>
</reference>
<dbReference type="EMBL" id="BMJQ01000006">
    <property type="protein sequence ID" value="GGF18373.1"/>
    <property type="molecule type" value="Genomic_DNA"/>
</dbReference>
<proteinExistence type="inferred from homology"/>
<evidence type="ECO:0000313" key="8">
    <source>
        <dbReference type="Proteomes" id="UP000646365"/>
    </source>
</evidence>
<name>A0A8J2YTC0_9PROT</name>
<accession>A0A8J2YTC0</accession>
<gene>
    <name evidence="7" type="ORF">GCM10011611_25330</name>
</gene>
<dbReference type="SUPFAM" id="SSF52743">
    <property type="entry name" value="Subtilisin-like"/>
    <property type="match status" value="1"/>
</dbReference>
<keyword evidence="2" id="KW-0732">Signal</keyword>
<dbReference type="CDD" id="cd04848">
    <property type="entry name" value="Peptidases_S8_Autotransporter_serine_protease_like"/>
    <property type="match status" value="1"/>
</dbReference>
<feature type="domain" description="Peptidase S8/S53" evidence="6">
    <location>
        <begin position="32"/>
        <end position="299"/>
    </location>
</feature>
<dbReference type="PANTHER" id="PTHR42884">
    <property type="entry name" value="PROPROTEIN CONVERTASE SUBTILISIN/KEXIN-RELATED"/>
    <property type="match status" value="1"/>
</dbReference>
<keyword evidence="3" id="KW-0378">Hydrolase</keyword>
<dbReference type="InterPro" id="IPR015500">
    <property type="entry name" value="Peptidase_S8_subtilisin-rel"/>
</dbReference>
<keyword evidence="4" id="KW-0720">Serine protease</keyword>
<keyword evidence="1" id="KW-0645">Protease</keyword>
<dbReference type="PANTHER" id="PTHR42884:SF14">
    <property type="entry name" value="NEUROENDOCRINE CONVERTASE 1"/>
    <property type="match status" value="1"/>
</dbReference>